<sequence>MTFQFVDTNEGIEIRIEDFVRYKMPFDGLTNEVEWFNLELEDDDLEHLFPLSPSELPADFSCDFIQNERLIYPTIVSLIKDDKASKSFYRLYIELDALAWLNAYSLRTYFEALKEEFKTQHIDISMGDDGHYYVELEKCLSYSEYVLSIENSLGSLFDYVQKIFDDIDTELTNKHLQDALVKVFDFPMGYSHICSQYLMWFGEFLKNLGIDASVTTENSNNKTSLVVSPPNKQLLQEIEQLLYQYLALPYAEMLPPLNHSPEQLYAYQSAMMQVQHLQTQLQMKDSMLRLERSTNENLSKKIEDQADKLLLLDSLEGSHNEMYTLLNGCISVPAKQVFGKNNNIKFDLTKLFGKPS</sequence>
<dbReference type="AlphaFoldDB" id="A0A3E0TRI1"/>
<protein>
    <submittedName>
        <fullName evidence="1">Uncharacterized protein</fullName>
    </submittedName>
</protein>
<reference evidence="1 2" key="1">
    <citation type="submission" date="2018-08" db="EMBL/GenBank/DDBJ databases">
        <title>Thalassotalea euphylliae genome.</title>
        <authorList>
            <person name="Summers S."/>
            <person name="Rice S.A."/>
            <person name="Freckelton M.L."/>
            <person name="Nedved B.T."/>
            <person name="Hadfield M.G."/>
        </authorList>
    </citation>
    <scope>NUCLEOTIDE SEQUENCE [LARGE SCALE GENOMIC DNA]</scope>
    <source>
        <strain evidence="1 2">H1</strain>
    </source>
</reference>
<gene>
    <name evidence="1" type="ORF">DXX93_10390</name>
</gene>
<organism evidence="1 2">
    <name type="scientific">Thalassotalea euphylliae</name>
    <dbReference type="NCBI Taxonomy" id="1655234"/>
    <lineage>
        <taxon>Bacteria</taxon>
        <taxon>Pseudomonadati</taxon>
        <taxon>Pseudomonadota</taxon>
        <taxon>Gammaproteobacteria</taxon>
        <taxon>Alteromonadales</taxon>
        <taxon>Colwelliaceae</taxon>
        <taxon>Thalassotalea</taxon>
    </lineage>
</organism>
<dbReference type="RefSeq" id="WP_116008038.1">
    <property type="nucleotide sequence ID" value="NZ_QUOU01000001.1"/>
</dbReference>
<name>A0A3E0TRI1_9GAMM</name>
<dbReference type="OrthoDB" id="7068692at2"/>
<evidence type="ECO:0000313" key="1">
    <source>
        <dbReference type="EMBL" id="REL26937.1"/>
    </source>
</evidence>
<dbReference type="Proteomes" id="UP000256478">
    <property type="component" value="Unassembled WGS sequence"/>
</dbReference>
<evidence type="ECO:0000313" key="2">
    <source>
        <dbReference type="Proteomes" id="UP000256478"/>
    </source>
</evidence>
<proteinExistence type="predicted"/>
<comment type="caution">
    <text evidence="1">The sequence shown here is derived from an EMBL/GenBank/DDBJ whole genome shotgun (WGS) entry which is preliminary data.</text>
</comment>
<accession>A0A3E0TRI1</accession>
<dbReference type="EMBL" id="QUOU01000001">
    <property type="protein sequence ID" value="REL26937.1"/>
    <property type="molecule type" value="Genomic_DNA"/>
</dbReference>